<dbReference type="PANTHER" id="PTHR37694:SF1">
    <property type="entry name" value="SLR8022 PROTEIN"/>
    <property type="match status" value="1"/>
</dbReference>
<dbReference type="InterPro" id="IPR014710">
    <property type="entry name" value="RmlC-like_jellyroll"/>
</dbReference>
<dbReference type="EMBL" id="CP043875">
    <property type="protein sequence ID" value="WOF15446.1"/>
    <property type="molecule type" value="Genomic_DNA"/>
</dbReference>
<organism evidence="2 3">
    <name type="scientific">Methanochimaera problematica</name>
    <dbReference type="NCBI Taxonomy" id="2609417"/>
    <lineage>
        <taxon>Archaea</taxon>
        <taxon>Methanobacteriati</taxon>
        <taxon>Methanobacteriota</taxon>
        <taxon>Stenosarchaea group</taxon>
        <taxon>Methanomicrobia</taxon>
        <taxon>Methanomicrobiales</taxon>
        <taxon>Methanomicrobiaceae</taxon>
        <taxon>Methanochimaera</taxon>
    </lineage>
</organism>
<sequence length="112" mass="12570">MKITNTLDIPVHKNPHDVDARKIYETKDATAVVITLQPGESLKKHKTPVDVFFYVLEGEGVVEIGNERETAVKDTVIESPANIPHRWFNDSPEPFRVLVVKVPSPVSQTKLL</sequence>
<dbReference type="PANTHER" id="PTHR37694">
    <property type="entry name" value="SLR8022 PROTEIN"/>
    <property type="match status" value="1"/>
</dbReference>
<proteinExistence type="predicted"/>
<evidence type="ECO:0000259" key="1">
    <source>
        <dbReference type="Pfam" id="PF07883"/>
    </source>
</evidence>
<dbReference type="RefSeq" id="WP_317137016.1">
    <property type="nucleotide sequence ID" value="NZ_CP043875.1"/>
</dbReference>
<dbReference type="SUPFAM" id="SSF51182">
    <property type="entry name" value="RmlC-like cupins"/>
    <property type="match status" value="1"/>
</dbReference>
<dbReference type="CDD" id="cd06984">
    <property type="entry name" value="cupin_Moth_1897"/>
    <property type="match status" value="1"/>
</dbReference>
<dbReference type="KEGG" id="mefw:F1737_01505"/>
<dbReference type="AlphaFoldDB" id="A0AA97I327"/>
<dbReference type="Gene3D" id="2.60.120.10">
    <property type="entry name" value="Jelly Rolls"/>
    <property type="match status" value="1"/>
</dbReference>
<dbReference type="Proteomes" id="UP001301797">
    <property type="component" value="Chromosome"/>
</dbReference>
<dbReference type="Pfam" id="PF07883">
    <property type="entry name" value="Cupin_2"/>
    <property type="match status" value="1"/>
</dbReference>
<protein>
    <submittedName>
        <fullName evidence="2">Cupin domain-containing protein</fullName>
    </submittedName>
</protein>
<dbReference type="GeneID" id="85228804"/>
<evidence type="ECO:0000313" key="3">
    <source>
        <dbReference type="Proteomes" id="UP001301797"/>
    </source>
</evidence>
<feature type="domain" description="Cupin type-2" evidence="1">
    <location>
        <begin position="33"/>
        <end position="100"/>
    </location>
</feature>
<name>A0AA97I327_9EURY</name>
<dbReference type="InterPro" id="IPR011051">
    <property type="entry name" value="RmlC_Cupin_sf"/>
</dbReference>
<keyword evidence="3" id="KW-1185">Reference proteome</keyword>
<gene>
    <name evidence="2" type="ORF">F1737_01505</name>
</gene>
<reference evidence="2 3" key="1">
    <citation type="submission" date="2019-09" db="EMBL/GenBank/DDBJ databases">
        <title>The complete genome of Methanoplanus sp. FWC-SCC4.</title>
        <authorList>
            <person name="Chen S.-C."/>
            <person name="Zhou Y.-Z."/>
            <person name="Lai M.-C."/>
        </authorList>
    </citation>
    <scope>NUCLEOTIDE SEQUENCE [LARGE SCALE GENOMIC DNA]</scope>
    <source>
        <strain evidence="2 3">FWC-SCC4</strain>
    </source>
</reference>
<evidence type="ECO:0000313" key="2">
    <source>
        <dbReference type="EMBL" id="WOF15446.1"/>
    </source>
</evidence>
<dbReference type="InterPro" id="IPR013096">
    <property type="entry name" value="Cupin_2"/>
</dbReference>
<accession>A0AA97I327</accession>